<sequence>MNTFAKLAYLRILGFAKLFIFLISISLSFSVKAQIGGSFTAETPTYDFTDFKPLTAAKFIENEFVFLKREYDKYPSTLEKGYRIEVIPSKRQGFRPSVSNHQIYRHLIDNAVLEWAHQNNYTVYLDNGYKIVNKLKDSTEVVVYVISAFTSPLFNKTIEQEFDKNHNSNWNNQTSGWSVVNTQFGTLHGLKSFETIRVAINGAKLIDECQKKLNQLTQSGNASKEKSIAIIKSFTNHYEASIELIRSRYGEVSGEIENRQKPVGVKGDLVPVKDMIDSMLTFCDHKIDVAKSLFLERNKSH</sequence>
<dbReference type="EMBL" id="CP013355">
    <property type="protein sequence ID" value="AMC11515.1"/>
    <property type="molecule type" value="Genomic_DNA"/>
</dbReference>
<dbReference type="RefSeq" id="WP_068209402.1">
    <property type="nucleotide sequence ID" value="NZ_CP013355.1"/>
</dbReference>
<name>A0A109RNZ7_9FLAO</name>
<proteinExistence type="predicted"/>
<protein>
    <submittedName>
        <fullName evidence="1">Uncharacterized protein</fullName>
    </submittedName>
</protein>
<gene>
    <name evidence="1" type="ORF">Lupro_09655</name>
</gene>
<dbReference type="STRING" id="1622118.Lupro_09655"/>
<dbReference type="KEGG" id="lut:Lupro_09655"/>
<organism evidence="1 2">
    <name type="scientific">Lutibacter profundi</name>
    <dbReference type="NCBI Taxonomy" id="1622118"/>
    <lineage>
        <taxon>Bacteria</taxon>
        <taxon>Pseudomonadati</taxon>
        <taxon>Bacteroidota</taxon>
        <taxon>Flavobacteriia</taxon>
        <taxon>Flavobacteriales</taxon>
        <taxon>Flavobacteriaceae</taxon>
        <taxon>Lutibacter</taxon>
    </lineage>
</organism>
<dbReference type="Proteomes" id="UP000059672">
    <property type="component" value="Chromosome"/>
</dbReference>
<reference evidence="2" key="1">
    <citation type="submission" date="2015-12" db="EMBL/GenBank/DDBJ databases">
        <title>Complete genome sequence of Lutibacter profundus strain LP1.</title>
        <authorList>
            <person name="Wissuwa J."/>
            <person name="Le Moine Bauer S."/>
            <person name="Stokke R."/>
            <person name="Dahle H."/>
            <person name="Steen I.H."/>
        </authorList>
    </citation>
    <scope>NUCLEOTIDE SEQUENCE [LARGE SCALE GENOMIC DNA]</scope>
    <source>
        <strain evidence="2">LP1</strain>
    </source>
</reference>
<accession>A0A109RNZ7</accession>
<evidence type="ECO:0000313" key="1">
    <source>
        <dbReference type="EMBL" id="AMC11515.1"/>
    </source>
</evidence>
<reference evidence="1 2" key="2">
    <citation type="journal article" date="2016" name="Int. J. Syst. Evol. Microbiol.">
        <title>Lutibacter profundi sp. nov., isolated from a deep-sea hydrothermal system on the Arctic Mid-Ocean Ridge and emended description of the genus Lutibacter.</title>
        <authorList>
            <person name="Le Moine Bauer S."/>
            <person name="Roalkvam I."/>
            <person name="Steen I.H."/>
            <person name="Dahle H."/>
        </authorList>
    </citation>
    <scope>NUCLEOTIDE SEQUENCE [LARGE SCALE GENOMIC DNA]</scope>
    <source>
        <strain evidence="1 2">LP1</strain>
    </source>
</reference>
<keyword evidence="2" id="KW-1185">Reference proteome</keyword>
<evidence type="ECO:0000313" key="2">
    <source>
        <dbReference type="Proteomes" id="UP000059672"/>
    </source>
</evidence>
<dbReference type="AlphaFoldDB" id="A0A109RNZ7"/>